<dbReference type="RefSeq" id="WP_354693825.1">
    <property type="nucleotide sequence ID" value="NZ_JAZHOG010000001.1"/>
</dbReference>
<dbReference type="SUPFAM" id="SSF51905">
    <property type="entry name" value="FAD/NAD(P)-binding domain"/>
    <property type="match status" value="1"/>
</dbReference>
<accession>A0AAW9R6R2</accession>
<dbReference type="PANTHER" id="PTHR42887">
    <property type="entry name" value="OS12G0638800 PROTEIN"/>
    <property type="match status" value="1"/>
</dbReference>
<evidence type="ECO:0000259" key="4">
    <source>
        <dbReference type="Pfam" id="PF03486"/>
    </source>
</evidence>
<keyword evidence="2" id="KW-0285">Flavoprotein</keyword>
<keyword evidence="7" id="KW-1185">Reference proteome</keyword>
<evidence type="ECO:0000256" key="1">
    <source>
        <dbReference type="ARBA" id="ARBA00001974"/>
    </source>
</evidence>
<dbReference type="PANTHER" id="PTHR42887:SF2">
    <property type="entry name" value="OS12G0638800 PROTEIN"/>
    <property type="match status" value="1"/>
</dbReference>
<dbReference type="Gene3D" id="1.10.8.260">
    <property type="entry name" value="HI0933 insert domain-like"/>
    <property type="match status" value="1"/>
</dbReference>
<comment type="cofactor">
    <cofactor evidence="1">
        <name>FAD</name>
        <dbReference type="ChEBI" id="CHEBI:57692"/>
    </cofactor>
</comment>
<evidence type="ECO:0000256" key="3">
    <source>
        <dbReference type="ARBA" id="ARBA00022827"/>
    </source>
</evidence>
<dbReference type="EC" id="1.14.13.-" evidence="6"/>
<organism evidence="6 7">
    <name type="scientific">Elongatibacter sediminis</name>
    <dbReference type="NCBI Taxonomy" id="3119006"/>
    <lineage>
        <taxon>Bacteria</taxon>
        <taxon>Pseudomonadati</taxon>
        <taxon>Pseudomonadota</taxon>
        <taxon>Gammaproteobacteria</taxon>
        <taxon>Chromatiales</taxon>
        <taxon>Wenzhouxiangellaceae</taxon>
        <taxon>Elongatibacter</taxon>
    </lineage>
</organism>
<proteinExistence type="predicted"/>
<gene>
    <name evidence="6" type="ORF">V3330_02610</name>
</gene>
<dbReference type="SUPFAM" id="SSF160996">
    <property type="entry name" value="HI0933 insert domain-like"/>
    <property type="match status" value="1"/>
</dbReference>
<reference evidence="6 7" key="1">
    <citation type="submission" date="2024-02" db="EMBL/GenBank/DDBJ databases">
        <title>A novel Wenzhouxiangellaceae bacterium, isolated from coastal sediments.</title>
        <authorList>
            <person name="Du Z.-J."/>
            <person name="Ye Y.-Q."/>
            <person name="Zhang X.-Y."/>
        </authorList>
    </citation>
    <scope>NUCLEOTIDE SEQUENCE [LARGE SCALE GENOMIC DNA]</scope>
    <source>
        <strain evidence="6 7">CH-27</strain>
    </source>
</reference>
<dbReference type="GO" id="GO:0016491">
    <property type="term" value="F:oxidoreductase activity"/>
    <property type="evidence" value="ECO:0007669"/>
    <property type="project" value="UniProtKB-KW"/>
</dbReference>
<comment type="caution">
    <text evidence="6">The sequence shown here is derived from an EMBL/GenBank/DDBJ whole genome shotgun (WGS) entry which is preliminary data.</text>
</comment>
<feature type="domain" description="RsdA/BaiN/AoA(So)-like insert" evidence="5">
    <location>
        <begin position="197"/>
        <end position="348"/>
    </location>
</feature>
<dbReference type="NCBIfam" id="TIGR00275">
    <property type="entry name" value="aminoacetone oxidase family FAD-binding enzyme"/>
    <property type="match status" value="1"/>
</dbReference>
<dbReference type="Gene3D" id="2.40.30.10">
    <property type="entry name" value="Translation factors"/>
    <property type="match status" value="1"/>
</dbReference>
<evidence type="ECO:0000313" key="7">
    <source>
        <dbReference type="Proteomes" id="UP001359886"/>
    </source>
</evidence>
<dbReference type="Proteomes" id="UP001359886">
    <property type="component" value="Unassembled WGS sequence"/>
</dbReference>
<dbReference type="InterPro" id="IPR055178">
    <property type="entry name" value="RsdA/BaiN/AoA(So)-like_dom"/>
</dbReference>
<evidence type="ECO:0000259" key="5">
    <source>
        <dbReference type="Pfam" id="PF22780"/>
    </source>
</evidence>
<dbReference type="EMBL" id="JAZHOG010000001">
    <property type="protein sequence ID" value="MEJ8566507.1"/>
    <property type="molecule type" value="Genomic_DNA"/>
</dbReference>
<dbReference type="InterPro" id="IPR036188">
    <property type="entry name" value="FAD/NAD-bd_sf"/>
</dbReference>
<dbReference type="Gene3D" id="3.50.50.60">
    <property type="entry name" value="FAD/NAD(P)-binding domain"/>
    <property type="match status" value="1"/>
</dbReference>
<dbReference type="InterPro" id="IPR057661">
    <property type="entry name" value="RsdA/BaiN/AoA(So)_Rossmann"/>
</dbReference>
<keyword evidence="6" id="KW-0560">Oxidoreductase</keyword>
<name>A0AAW9R6R2_9GAMM</name>
<dbReference type="InterPro" id="IPR023166">
    <property type="entry name" value="BaiN-like_dom_sf"/>
</dbReference>
<dbReference type="Pfam" id="PF03486">
    <property type="entry name" value="HI0933_like"/>
    <property type="match status" value="1"/>
</dbReference>
<dbReference type="PRINTS" id="PR00411">
    <property type="entry name" value="PNDRDTASEI"/>
</dbReference>
<dbReference type="InterPro" id="IPR004792">
    <property type="entry name" value="BaiN-like"/>
</dbReference>
<dbReference type="PRINTS" id="PR00368">
    <property type="entry name" value="FADPNR"/>
</dbReference>
<protein>
    <submittedName>
        <fullName evidence="6">NAD(P)/FAD-dependent oxidoreductase</fullName>
        <ecNumber evidence="6">1.14.13.-</ecNumber>
    </submittedName>
</protein>
<feature type="domain" description="RsdA/BaiN/AoA(So)-like Rossmann fold-like" evidence="4">
    <location>
        <begin position="9"/>
        <end position="399"/>
    </location>
</feature>
<sequence length="402" mass="43224">MPARSTHYDCIVLGAGAAGLMCALTAGHRGRRVLVLERSNKPGKKILMSGGGKCNFTNLHVAPDRFLSANPHFCKSALARYSQWDFIELVERHGIEYFEKETVNGLSGQLFCRQSSKRIVAMLMAECDAAGVEVYTGCETSGVVHRDGFHLETTLGGFAADSLVVATGGLSVPSLGGSPFGYRLAEQFGLNVLPVAAGLVPFTVTGALHEMCSRLSGVSCEVRITTSAATFREDLLFTHRGLSGPAVLQASSYWRPGESVSIDLLPGEDAAALLLGWKATSPQKLLRSLLGERLPKNLVHELELLHWPRQSGHPLAEWPDRELVAVAAQLEAWRVKPAATEGYRTAEVTLGGVDTRELSSRTQSSQVPGLFFIGEVVDVSGHLGGFNFQWAWSSGHAAGLEV</sequence>
<dbReference type="AlphaFoldDB" id="A0AAW9R6R2"/>
<dbReference type="Pfam" id="PF22780">
    <property type="entry name" value="HI0933_like_1st"/>
    <property type="match status" value="1"/>
</dbReference>
<evidence type="ECO:0000256" key="2">
    <source>
        <dbReference type="ARBA" id="ARBA00022630"/>
    </source>
</evidence>
<evidence type="ECO:0000313" key="6">
    <source>
        <dbReference type="EMBL" id="MEJ8566507.1"/>
    </source>
</evidence>
<keyword evidence="3" id="KW-0274">FAD</keyword>